<evidence type="ECO:0000313" key="3">
    <source>
        <dbReference type="Proteomes" id="UP000241771"/>
    </source>
</evidence>
<gene>
    <name evidence="2" type="ORF">C9I98_17615</name>
</gene>
<dbReference type="RefSeq" id="WP_036832769.1">
    <property type="nucleotide sequence ID" value="NZ_JGVO01001634.1"/>
</dbReference>
<dbReference type="AlphaFoldDB" id="A0A2T3NPM1"/>
<keyword evidence="3" id="KW-1185">Reference proteome</keyword>
<keyword evidence="1" id="KW-1133">Transmembrane helix</keyword>
<dbReference type="OrthoDB" id="199365at2"/>
<accession>A0A2T3NPM1</accession>
<dbReference type="EMBL" id="PYMA01000012">
    <property type="protein sequence ID" value="PSW18198.1"/>
    <property type="molecule type" value="Genomic_DNA"/>
</dbReference>
<organism evidence="2 3">
    <name type="scientific">Photobacterium sanctipauli</name>
    <dbReference type="NCBI Taxonomy" id="1342794"/>
    <lineage>
        <taxon>Bacteria</taxon>
        <taxon>Pseudomonadati</taxon>
        <taxon>Pseudomonadota</taxon>
        <taxon>Gammaproteobacteria</taxon>
        <taxon>Vibrionales</taxon>
        <taxon>Vibrionaceae</taxon>
        <taxon>Photobacterium</taxon>
    </lineage>
</organism>
<feature type="transmembrane region" description="Helical" evidence="1">
    <location>
        <begin position="12"/>
        <end position="33"/>
    </location>
</feature>
<dbReference type="Proteomes" id="UP000241771">
    <property type="component" value="Unassembled WGS sequence"/>
</dbReference>
<reference evidence="2 3" key="1">
    <citation type="submission" date="2018-01" db="EMBL/GenBank/DDBJ databases">
        <title>Whole genome sequencing of Histamine producing bacteria.</title>
        <authorList>
            <person name="Butler K."/>
        </authorList>
    </citation>
    <scope>NUCLEOTIDE SEQUENCE [LARGE SCALE GENOMIC DNA]</scope>
    <source>
        <strain evidence="2 3">DSM 100436</strain>
    </source>
</reference>
<dbReference type="Pfam" id="PF09919">
    <property type="entry name" value="DUF2149"/>
    <property type="match status" value="1"/>
</dbReference>
<protein>
    <submittedName>
        <fullName evidence="2">DUF2149 domain-containing protein</fullName>
    </submittedName>
</protein>
<name>A0A2T3NPM1_9GAMM</name>
<comment type="caution">
    <text evidence="2">The sequence shown here is derived from an EMBL/GenBank/DDBJ whole genome shotgun (WGS) entry which is preliminary data.</text>
</comment>
<dbReference type="InterPro" id="IPR018676">
    <property type="entry name" value="DUF2149"/>
</dbReference>
<proteinExistence type="predicted"/>
<keyword evidence="1" id="KW-0812">Transmembrane</keyword>
<sequence>MRFLESDEQDDPILSVVNMVDLFAVVMAFLMILNVTGSQLPENSVLIENPGEENMRITIKDGENMTRYETSNEIGEGTGRIAGQTYMLDDGRLIYVPAETTNSN</sequence>
<keyword evidence="1" id="KW-0472">Membrane</keyword>
<evidence type="ECO:0000256" key="1">
    <source>
        <dbReference type="SAM" id="Phobius"/>
    </source>
</evidence>
<evidence type="ECO:0000313" key="2">
    <source>
        <dbReference type="EMBL" id="PSW18198.1"/>
    </source>
</evidence>